<feature type="domain" description="Arc-like DNA binding" evidence="1">
    <location>
        <begin position="14"/>
        <end position="49"/>
    </location>
</feature>
<evidence type="ECO:0000313" key="2">
    <source>
        <dbReference type="EMBL" id="RAR85004.1"/>
    </source>
</evidence>
<reference evidence="2 3" key="1">
    <citation type="submission" date="2018-06" db="EMBL/GenBank/DDBJ databases">
        <title>Genomic Encyclopedia of Archaeal and Bacterial Type Strains, Phase II (KMG-II): from individual species to whole genera.</title>
        <authorList>
            <person name="Goeker M."/>
        </authorList>
    </citation>
    <scope>NUCLEOTIDE SEQUENCE [LARGE SCALE GENOMIC DNA]</scope>
    <source>
        <strain evidence="2 3">CFPB 3232</strain>
    </source>
</reference>
<dbReference type="Gene3D" id="1.10.1220.10">
    <property type="entry name" value="Met repressor-like"/>
    <property type="match status" value="1"/>
</dbReference>
<proteinExistence type="predicted"/>
<evidence type="ECO:0000259" key="1">
    <source>
        <dbReference type="Pfam" id="PF03869"/>
    </source>
</evidence>
<protein>
    <submittedName>
        <fullName evidence="2">Arc-like DNA binding dprotein</fullName>
    </submittedName>
</protein>
<dbReference type="RefSeq" id="WP_111876419.1">
    <property type="nucleotide sequence ID" value="NZ_CBCSGC010000010.1"/>
</dbReference>
<sequence length="169" mass="19275">MATSIDQKNFVKTALRLPPELHAAVHESAQKNGRSYNAELVERIQSSFETAEQASAEALMLEMRRTQLLLRRSQVQADASRVFFSASDDAKKERAYREANPDPREIEEAKKAEKTARLKAGHLRQEIMSIDGRLLEIEQRLRELGHTMEFLPVEDPSDHAVRVLNKPKL</sequence>
<dbReference type="InterPro" id="IPR013321">
    <property type="entry name" value="Arc_rbn_hlx_hlx"/>
</dbReference>
<keyword evidence="3" id="KW-1185">Reference proteome</keyword>
<dbReference type="AlphaFoldDB" id="A0A328ZHD9"/>
<dbReference type="InterPro" id="IPR005569">
    <property type="entry name" value="Arc_DNA-bd_dom"/>
</dbReference>
<dbReference type="OrthoDB" id="8821511at2"/>
<evidence type="ECO:0000313" key="3">
    <source>
        <dbReference type="Proteomes" id="UP000248856"/>
    </source>
</evidence>
<name>A0A328ZHD9_9BURK</name>
<dbReference type="SUPFAM" id="SSF47598">
    <property type="entry name" value="Ribbon-helix-helix"/>
    <property type="match status" value="1"/>
</dbReference>
<dbReference type="GO" id="GO:0003677">
    <property type="term" value="F:DNA binding"/>
    <property type="evidence" value="ECO:0007669"/>
    <property type="project" value="InterPro"/>
</dbReference>
<accession>A0A328ZHD9</accession>
<dbReference type="InterPro" id="IPR010985">
    <property type="entry name" value="Ribbon_hlx_hlx"/>
</dbReference>
<gene>
    <name evidence="2" type="ORF">AX018_100897</name>
</gene>
<dbReference type="EMBL" id="QLTA01000008">
    <property type="protein sequence ID" value="RAR85004.1"/>
    <property type="molecule type" value="Genomic_DNA"/>
</dbReference>
<dbReference type="GO" id="GO:0006355">
    <property type="term" value="P:regulation of DNA-templated transcription"/>
    <property type="evidence" value="ECO:0007669"/>
    <property type="project" value="InterPro"/>
</dbReference>
<dbReference type="Pfam" id="PF03869">
    <property type="entry name" value="Arc"/>
    <property type="match status" value="1"/>
</dbReference>
<comment type="caution">
    <text evidence="2">The sequence shown here is derived from an EMBL/GenBank/DDBJ whole genome shotgun (WGS) entry which is preliminary data.</text>
</comment>
<organism evidence="2 3">
    <name type="scientific">Paracidovorax anthurii</name>
    <dbReference type="NCBI Taxonomy" id="78229"/>
    <lineage>
        <taxon>Bacteria</taxon>
        <taxon>Pseudomonadati</taxon>
        <taxon>Pseudomonadota</taxon>
        <taxon>Betaproteobacteria</taxon>
        <taxon>Burkholderiales</taxon>
        <taxon>Comamonadaceae</taxon>
        <taxon>Paracidovorax</taxon>
    </lineage>
</organism>
<dbReference type="Proteomes" id="UP000248856">
    <property type="component" value="Unassembled WGS sequence"/>
</dbReference>